<name>A0A1D3JHL7_PLAMA</name>
<organism evidence="2 3">
    <name type="scientific">Plasmodium malariae</name>
    <dbReference type="NCBI Taxonomy" id="5858"/>
    <lineage>
        <taxon>Eukaryota</taxon>
        <taxon>Sar</taxon>
        <taxon>Alveolata</taxon>
        <taxon>Apicomplexa</taxon>
        <taxon>Aconoidasida</taxon>
        <taxon>Haemosporida</taxon>
        <taxon>Plasmodiidae</taxon>
        <taxon>Plasmodium</taxon>
        <taxon>Plasmodium (Plasmodium)</taxon>
    </lineage>
</organism>
<evidence type="ECO:0000256" key="1">
    <source>
        <dbReference type="SAM" id="MobiDB-lite"/>
    </source>
</evidence>
<evidence type="ECO:0000313" key="2">
    <source>
        <dbReference type="EMBL" id="SBT85751.1"/>
    </source>
</evidence>
<sequence length="719" mass="85583">MEKCLPKNLRIFGTSYFRYAREARFIEVVNHIKDNITKLISNKDKKALKDKCLYLARYLIDNKTPPGYYTSQKATWEKALNEWLHPHYKKLDELGGCPLIMNENDLEFLKLKYEVDDFCKKRNTDLTDIKRLKQNPQSAESYSSKCEEYNIWISEKEEYFNTKKYLIETCYERDKTKKGPKKTCDIMDPQTFKKQLNCRLSHPVPPDKILAEKKNKGSPEDEKRVESKFTTQDRNQEVADVLETAAQPRPQHGEHNTPERKIENEPQTLSPIIAPSEASSTKTENSHAEYVQSPQAELSEPKSFVSLDSEKPPDSTPLHRKPDVSRETQDFQIVSFPSGKLNVATDFPAVTVHAKIPRIFKKKKKIKRRQVKFLKILTPSHSCTKHKFVKHDNMEYPLYDDEEITKKIKILEHNKNNNINASKQNKHRYKTIIEVHMQILEEYRNEEWEYIKGEFLEICLELLTKGEHNTYPFLTNDKLIIGNTKSINQKEKQKILWNKWIEKHQNLADKLKKEHWFNNLKIDWKRELANLKKREELKNDPDEIQNIPFSPREKDIWRQWILEKCIIIKQYIEQDLFNYLTAELQIIPDDYDNEKIKDSLPLINIGELSNKEDCQELYKYIKKKLLTKLCILILMSVLEECKKEQDIENNESHLDNYIIEFKEKENSDSKKEFIENISEFNRYFLENTENHDYKTDDIFKKELERWIREDNTYGYSMEK</sequence>
<dbReference type="OrthoDB" id="383264at2759"/>
<reference evidence="2 3" key="1">
    <citation type="submission" date="2016-06" db="EMBL/GenBank/DDBJ databases">
        <authorList>
            <consortium name="Pathogen Informatics"/>
        </authorList>
    </citation>
    <scope>NUCLEOTIDE SEQUENCE [LARGE SCALE GENOMIC DNA]</scope>
</reference>
<dbReference type="EMBL" id="FLRL01000022">
    <property type="protein sequence ID" value="SBT85751.1"/>
    <property type="molecule type" value="Genomic_DNA"/>
</dbReference>
<keyword evidence="3" id="KW-1185">Reference proteome</keyword>
<feature type="region of interest" description="Disordered" evidence="1">
    <location>
        <begin position="196"/>
        <end position="326"/>
    </location>
</feature>
<dbReference type="Proteomes" id="UP000219813">
    <property type="component" value="Unassembled WGS sequence"/>
</dbReference>
<dbReference type="AlphaFoldDB" id="A0A1D3JHL7"/>
<dbReference type="RefSeq" id="XP_028859088.1">
    <property type="nucleotide sequence ID" value="XM_029004666.1"/>
</dbReference>
<protein>
    <submittedName>
        <fullName evidence="2">STP1 protein</fullName>
    </submittedName>
</protein>
<dbReference type="VEuPathDB" id="PlasmoDB:PmUG01_00013400"/>
<dbReference type="GeneID" id="39865589"/>
<proteinExistence type="predicted"/>
<gene>
    <name evidence="2" type="primary">PmUG01_00013400</name>
    <name evidence="2" type="ORF">PMUG01_00013400</name>
</gene>
<feature type="compositionally biased region" description="Basic and acidic residues" evidence="1">
    <location>
        <begin position="209"/>
        <end position="227"/>
    </location>
</feature>
<accession>A0A1D3JHL7</accession>
<evidence type="ECO:0000313" key="3">
    <source>
        <dbReference type="Proteomes" id="UP000219813"/>
    </source>
</evidence>
<feature type="compositionally biased region" description="Basic and acidic residues" evidence="1">
    <location>
        <begin position="251"/>
        <end position="264"/>
    </location>
</feature>
<dbReference type="KEGG" id="pmal:PMUG01_00013400"/>